<dbReference type="OrthoDB" id="5130013at2759"/>
<dbReference type="SUPFAM" id="SSF57701">
    <property type="entry name" value="Zn2/Cys6 DNA-binding domain"/>
    <property type="match status" value="1"/>
</dbReference>
<evidence type="ECO:0000313" key="6">
    <source>
        <dbReference type="Proteomes" id="UP000736672"/>
    </source>
</evidence>
<dbReference type="GO" id="GO:0045944">
    <property type="term" value="P:positive regulation of transcription by RNA polymerase II"/>
    <property type="evidence" value="ECO:0007669"/>
    <property type="project" value="TreeGrafter"/>
</dbReference>
<evidence type="ECO:0000256" key="1">
    <source>
        <dbReference type="ARBA" id="ARBA00004123"/>
    </source>
</evidence>
<comment type="caution">
    <text evidence="5">The sequence shown here is derived from an EMBL/GenBank/DDBJ whole genome shotgun (WGS) entry which is preliminary data.</text>
</comment>
<dbReference type="PROSITE" id="PS00463">
    <property type="entry name" value="ZN2_CY6_FUNGAL_1"/>
    <property type="match status" value="1"/>
</dbReference>
<evidence type="ECO:0000259" key="4">
    <source>
        <dbReference type="PROSITE" id="PS50048"/>
    </source>
</evidence>
<dbReference type="Pfam" id="PF11951">
    <property type="entry name" value="Fungal_trans_2"/>
    <property type="match status" value="1"/>
</dbReference>
<keyword evidence="6" id="KW-1185">Reference proteome</keyword>
<evidence type="ECO:0000313" key="5">
    <source>
        <dbReference type="EMBL" id="KAH7238025.1"/>
    </source>
</evidence>
<feature type="region of interest" description="Disordered" evidence="3">
    <location>
        <begin position="1"/>
        <end position="24"/>
    </location>
</feature>
<dbReference type="InterPro" id="IPR021858">
    <property type="entry name" value="Fun_TF"/>
</dbReference>
<dbReference type="PROSITE" id="PS50048">
    <property type="entry name" value="ZN2_CY6_FUNGAL_2"/>
    <property type="match status" value="1"/>
</dbReference>
<dbReference type="GO" id="GO:0008270">
    <property type="term" value="F:zinc ion binding"/>
    <property type="evidence" value="ECO:0007669"/>
    <property type="project" value="InterPro"/>
</dbReference>
<dbReference type="SMART" id="SM00066">
    <property type="entry name" value="GAL4"/>
    <property type="match status" value="1"/>
</dbReference>
<dbReference type="CDD" id="cd00067">
    <property type="entry name" value="GAL4"/>
    <property type="match status" value="1"/>
</dbReference>
<dbReference type="GO" id="GO:0000976">
    <property type="term" value="F:transcription cis-regulatory region binding"/>
    <property type="evidence" value="ECO:0007669"/>
    <property type="project" value="TreeGrafter"/>
</dbReference>
<comment type="subcellular location">
    <subcellularLocation>
        <location evidence="1">Nucleus</location>
    </subcellularLocation>
</comment>
<feature type="compositionally biased region" description="Pro residues" evidence="3">
    <location>
        <begin position="134"/>
        <end position="145"/>
    </location>
</feature>
<feature type="domain" description="Zn(2)-C6 fungal-type" evidence="4">
    <location>
        <begin position="33"/>
        <end position="62"/>
    </location>
</feature>
<dbReference type="Gene3D" id="4.10.240.10">
    <property type="entry name" value="Zn(2)-C6 fungal-type DNA-binding domain"/>
    <property type="match status" value="1"/>
</dbReference>
<dbReference type="InterPro" id="IPR001138">
    <property type="entry name" value="Zn2Cys6_DnaBD"/>
</dbReference>
<dbReference type="GO" id="GO:0000981">
    <property type="term" value="F:DNA-binding transcription factor activity, RNA polymerase II-specific"/>
    <property type="evidence" value="ECO:0007669"/>
    <property type="project" value="InterPro"/>
</dbReference>
<organism evidence="5 6">
    <name type="scientific">Fusarium solani</name>
    <name type="common">Filamentous fungus</name>
    <dbReference type="NCBI Taxonomy" id="169388"/>
    <lineage>
        <taxon>Eukaryota</taxon>
        <taxon>Fungi</taxon>
        <taxon>Dikarya</taxon>
        <taxon>Ascomycota</taxon>
        <taxon>Pezizomycotina</taxon>
        <taxon>Sordariomycetes</taxon>
        <taxon>Hypocreomycetidae</taxon>
        <taxon>Hypocreales</taxon>
        <taxon>Nectriaceae</taxon>
        <taxon>Fusarium</taxon>
        <taxon>Fusarium solani species complex</taxon>
    </lineage>
</organism>
<dbReference type="Proteomes" id="UP000736672">
    <property type="component" value="Unassembled WGS sequence"/>
</dbReference>
<feature type="region of interest" description="Disordered" evidence="3">
    <location>
        <begin position="85"/>
        <end position="153"/>
    </location>
</feature>
<dbReference type="Pfam" id="PF00172">
    <property type="entry name" value="Zn_clus"/>
    <property type="match status" value="1"/>
</dbReference>
<dbReference type="EMBL" id="JAGTJS010000022">
    <property type="protein sequence ID" value="KAH7238025.1"/>
    <property type="molecule type" value="Genomic_DNA"/>
</dbReference>
<dbReference type="InterPro" id="IPR036864">
    <property type="entry name" value="Zn2-C6_fun-type_DNA-bd_sf"/>
</dbReference>
<sequence length="606" mass="68176">MKSVIAINMDDTPRRAPTQTRSRRTRRVKTFSGCMTCRSRHLKCDEARPACRRCVNARIECSGYSGYRAAVQWKPVRVPSDFRTARAAASETSDATAHQEFADPRPSSSTASSPLLHRPPSPQPASPLATEPSQPEPDAGPPIPPGQHDNTSLIHHTLPSLFTSPWQAQDVPVPVDHTQEGERLRSNSSCSAPQLVPQPTWFGFNQSCYTAECHIDLLSSMHLQRRCIEHWINHLSDALSSVPGSKSPLKRILVPIAYAGATSPAASSTGSVALFYLICSAAAFHLSAHLEDEKEKSDFMTVALSHHNQGIRHLQHNLVKDDPDQRESVLASLLMCLTYEPSTVERDFWLTHLRGASQWLHRVDITSWAHTESTIVMYQMLASTATMLRSQVLSEEIAQDANFHFEMKVMLEPYYLDHIFGVPKKCLEIVSDMISKAVGLSQDSPRLSVDLDRLEMELYLSVPQDCQVPAATQGQDDLVHHYLHIFYFGSIIYCKRRLKGSPLSEVQTLVEQAFDHIEALANYTSRPYSPILWPIAMAFFEAQDVALRRRTLVWLDFIIQQSTLSIWQKVKPLICSLWEKRELPGQEEMQWDAFLSDPSTPSIMIV</sequence>
<proteinExistence type="predicted"/>
<evidence type="ECO:0000256" key="3">
    <source>
        <dbReference type="SAM" id="MobiDB-lite"/>
    </source>
</evidence>
<keyword evidence="2" id="KW-0539">Nucleus</keyword>
<dbReference type="GO" id="GO:0005634">
    <property type="term" value="C:nucleus"/>
    <property type="evidence" value="ECO:0007669"/>
    <property type="project" value="UniProtKB-SubCell"/>
</dbReference>
<reference evidence="5" key="1">
    <citation type="journal article" date="2021" name="Nat. Commun.">
        <title>Genetic determinants of endophytism in the Arabidopsis root mycobiome.</title>
        <authorList>
            <person name="Mesny F."/>
            <person name="Miyauchi S."/>
            <person name="Thiergart T."/>
            <person name="Pickel B."/>
            <person name="Atanasova L."/>
            <person name="Karlsson M."/>
            <person name="Huettel B."/>
            <person name="Barry K.W."/>
            <person name="Haridas S."/>
            <person name="Chen C."/>
            <person name="Bauer D."/>
            <person name="Andreopoulos W."/>
            <person name="Pangilinan J."/>
            <person name="LaButti K."/>
            <person name="Riley R."/>
            <person name="Lipzen A."/>
            <person name="Clum A."/>
            <person name="Drula E."/>
            <person name="Henrissat B."/>
            <person name="Kohler A."/>
            <person name="Grigoriev I.V."/>
            <person name="Martin F.M."/>
            <person name="Hacquard S."/>
        </authorList>
    </citation>
    <scope>NUCLEOTIDE SEQUENCE</scope>
    <source>
        <strain evidence="5">FSSC 5 MPI-SDFR-AT-0091</strain>
    </source>
</reference>
<evidence type="ECO:0000256" key="2">
    <source>
        <dbReference type="ARBA" id="ARBA00023242"/>
    </source>
</evidence>
<accession>A0A9P9GGC4</accession>
<dbReference type="PANTHER" id="PTHR37534:SF49">
    <property type="entry name" value="LYSINE BIOSYNTHESIS REGULATORY PROTEIN LYS14"/>
    <property type="match status" value="1"/>
</dbReference>
<name>A0A9P9GGC4_FUSSL</name>
<protein>
    <submittedName>
        <fullName evidence="5">Fungal-specific transcription factor domain-containing protein</fullName>
    </submittedName>
</protein>
<dbReference type="PANTHER" id="PTHR37534">
    <property type="entry name" value="TRANSCRIPTIONAL ACTIVATOR PROTEIN UGA3"/>
    <property type="match status" value="1"/>
</dbReference>
<gene>
    <name evidence="5" type="ORF">B0J15DRAFT_503391</name>
</gene>
<dbReference type="AlphaFoldDB" id="A0A9P9GGC4"/>